<keyword evidence="6 8" id="KW-0472">Membrane</keyword>
<gene>
    <name evidence="9" type="ordered locus">TERTU_1854</name>
</gene>
<reference evidence="9 10" key="1">
    <citation type="journal article" date="2009" name="PLoS ONE">
        <title>The complete genome of Teredinibacter turnerae T7901: an intracellular endosymbiont of marine wood-boring bivalves (shipworms).</title>
        <authorList>
            <person name="Yang J.C."/>
            <person name="Madupu R."/>
            <person name="Durkin A.S."/>
            <person name="Ekborg N.A."/>
            <person name="Pedamallu C.S."/>
            <person name="Hostetler J.B."/>
            <person name="Radune D."/>
            <person name="Toms B.S."/>
            <person name="Henrissat B."/>
            <person name="Coutinho P.M."/>
            <person name="Schwarz S."/>
            <person name="Field L."/>
            <person name="Trindade-Silva A.E."/>
            <person name="Soares C.A.G."/>
            <person name="Elshahawi S."/>
            <person name="Hanora A."/>
            <person name="Schmidt E.W."/>
            <person name="Haygood M.G."/>
            <person name="Posfai J."/>
            <person name="Benner J."/>
            <person name="Madinger C."/>
            <person name="Nove J."/>
            <person name="Anton B."/>
            <person name="Chaudhary K."/>
            <person name="Foster J."/>
            <person name="Holman A."/>
            <person name="Kumar S."/>
            <person name="Lessard P.A."/>
            <person name="Luyten Y.A."/>
            <person name="Slatko B."/>
            <person name="Wood N."/>
            <person name="Wu B."/>
            <person name="Teplitski M."/>
            <person name="Mougous J.D."/>
            <person name="Ward N."/>
            <person name="Eisen J.A."/>
            <person name="Badger J.H."/>
            <person name="Distel D.L."/>
        </authorList>
    </citation>
    <scope>NUCLEOTIDE SEQUENCE [LARGE SCALE GENOMIC DNA]</scope>
    <source>
        <strain evidence="10">ATCC 39867 / T7901</strain>
    </source>
</reference>
<dbReference type="RefSeq" id="WP_015820166.1">
    <property type="nucleotide sequence ID" value="NC_012997.1"/>
</dbReference>
<dbReference type="GO" id="GO:0005886">
    <property type="term" value="C:plasma membrane"/>
    <property type="evidence" value="ECO:0007669"/>
    <property type="project" value="UniProtKB-SubCell"/>
</dbReference>
<evidence type="ECO:0000256" key="2">
    <source>
        <dbReference type="ARBA" id="ARBA00005811"/>
    </source>
</evidence>
<comment type="similarity">
    <text evidence="2 7">Belongs to the ExbD/TolR family.</text>
</comment>
<protein>
    <submittedName>
        <fullName evidence="9">Membrane protein</fullName>
    </submittedName>
</protein>
<dbReference type="EMBL" id="CP001614">
    <property type="protein sequence ID" value="ACR14050.1"/>
    <property type="molecule type" value="Genomic_DNA"/>
</dbReference>
<name>C5BHW4_TERTT</name>
<dbReference type="Pfam" id="PF02472">
    <property type="entry name" value="ExbD"/>
    <property type="match status" value="1"/>
</dbReference>
<dbReference type="eggNOG" id="COG0848">
    <property type="taxonomic scope" value="Bacteria"/>
</dbReference>
<evidence type="ECO:0000256" key="4">
    <source>
        <dbReference type="ARBA" id="ARBA00022692"/>
    </source>
</evidence>
<keyword evidence="4 7" id="KW-0812">Transmembrane</keyword>
<organism evidence="9 10">
    <name type="scientific">Teredinibacter turnerae (strain ATCC 39867 / T7901)</name>
    <dbReference type="NCBI Taxonomy" id="377629"/>
    <lineage>
        <taxon>Bacteria</taxon>
        <taxon>Pseudomonadati</taxon>
        <taxon>Pseudomonadota</taxon>
        <taxon>Gammaproteobacteria</taxon>
        <taxon>Cellvibrionales</taxon>
        <taxon>Cellvibrionaceae</taxon>
        <taxon>Teredinibacter</taxon>
    </lineage>
</organism>
<keyword evidence="7" id="KW-0813">Transport</keyword>
<keyword evidence="7" id="KW-0653">Protein transport</keyword>
<dbReference type="GO" id="GO:0022857">
    <property type="term" value="F:transmembrane transporter activity"/>
    <property type="evidence" value="ECO:0007669"/>
    <property type="project" value="InterPro"/>
</dbReference>
<keyword evidence="10" id="KW-1185">Reference proteome</keyword>
<proteinExistence type="inferred from homology"/>
<feature type="transmembrane region" description="Helical" evidence="8">
    <location>
        <begin position="20"/>
        <end position="43"/>
    </location>
</feature>
<evidence type="ECO:0000256" key="7">
    <source>
        <dbReference type="RuleBase" id="RU003879"/>
    </source>
</evidence>
<evidence type="ECO:0000256" key="5">
    <source>
        <dbReference type="ARBA" id="ARBA00022989"/>
    </source>
</evidence>
<dbReference type="OrthoDB" id="9150865at2"/>
<dbReference type="InterPro" id="IPR003400">
    <property type="entry name" value="ExbD"/>
</dbReference>
<keyword evidence="5 8" id="KW-1133">Transmembrane helix</keyword>
<evidence type="ECO:0000256" key="3">
    <source>
        <dbReference type="ARBA" id="ARBA00022475"/>
    </source>
</evidence>
<comment type="subcellular location">
    <subcellularLocation>
        <location evidence="1">Cell membrane</location>
        <topology evidence="1">Single-pass membrane protein</topology>
    </subcellularLocation>
    <subcellularLocation>
        <location evidence="7">Cell membrane</location>
        <topology evidence="7">Single-pass type II membrane protein</topology>
    </subcellularLocation>
</comment>
<evidence type="ECO:0000313" key="10">
    <source>
        <dbReference type="Proteomes" id="UP000009080"/>
    </source>
</evidence>
<evidence type="ECO:0000256" key="6">
    <source>
        <dbReference type="ARBA" id="ARBA00023136"/>
    </source>
</evidence>
<accession>C5BHW4</accession>
<dbReference type="STRING" id="377629.TERTU_1854"/>
<evidence type="ECO:0000313" key="9">
    <source>
        <dbReference type="EMBL" id="ACR14050.1"/>
    </source>
</evidence>
<dbReference type="KEGG" id="ttu:TERTU_1854"/>
<keyword evidence="3" id="KW-1003">Cell membrane</keyword>
<dbReference type="HOGENOM" id="CLU_104146_0_0_6"/>
<dbReference type="GO" id="GO:0015031">
    <property type="term" value="P:protein transport"/>
    <property type="evidence" value="ECO:0007669"/>
    <property type="project" value="UniProtKB-KW"/>
</dbReference>
<dbReference type="Proteomes" id="UP000009080">
    <property type="component" value="Chromosome"/>
</dbReference>
<evidence type="ECO:0000256" key="8">
    <source>
        <dbReference type="SAM" id="Phobius"/>
    </source>
</evidence>
<evidence type="ECO:0000256" key="1">
    <source>
        <dbReference type="ARBA" id="ARBA00004162"/>
    </source>
</evidence>
<sequence>MIGRFSYKGTDDSELDVTSFMNLMIVLVPVLLLSMTFTQITVLDVKLPDLTGGAYNSNESQSQLEVIVTDTGFQVVYPTDVVLKDIPLKTDVLESGDEVTGYDYLMLSQVLQEVKRQLPEKRNAVVRSAKNLPYQTLISTMQTVKSFKTTVAASVVEIELFPELSLGDAP</sequence>
<dbReference type="AlphaFoldDB" id="C5BHW4"/>